<organism evidence="5 6">
    <name type="scientific">Halocaridina rubra</name>
    <name type="common">Hawaiian red shrimp</name>
    <dbReference type="NCBI Taxonomy" id="373956"/>
    <lineage>
        <taxon>Eukaryota</taxon>
        <taxon>Metazoa</taxon>
        <taxon>Ecdysozoa</taxon>
        <taxon>Arthropoda</taxon>
        <taxon>Crustacea</taxon>
        <taxon>Multicrustacea</taxon>
        <taxon>Malacostraca</taxon>
        <taxon>Eumalacostraca</taxon>
        <taxon>Eucarida</taxon>
        <taxon>Decapoda</taxon>
        <taxon>Pleocyemata</taxon>
        <taxon>Caridea</taxon>
        <taxon>Atyoidea</taxon>
        <taxon>Atyidae</taxon>
        <taxon>Halocaridina</taxon>
    </lineage>
</organism>
<feature type="domain" description="Metaxin glutathione S-transferase" evidence="3">
    <location>
        <begin position="238"/>
        <end position="300"/>
    </location>
</feature>
<dbReference type="CDD" id="cd03080">
    <property type="entry name" value="GST_N_Metaxin_like"/>
    <property type="match status" value="1"/>
</dbReference>
<comment type="similarity">
    <text evidence="1">Belongs to the FAX family.</text>
</comment>
<dbReference type="SUPFAM" id="SSF47616">
    <property type="entry name" value="GST C-terminal domain-like"/>
    <property type="match status" value="3"/>
</dbReference>
<keyword evidence="2" id="KW-0812">Transmembrane</keyword>
<dbReference type="Pfam" id="PF17171">
    <property type="entry name" value="GST_C_6"/>
    <property type="match status" value="3"/>
</dbReference>
<sequence length="937" mass="108640">MDATVAVTEPVVPKRNMLQAVKEIIPQSVCNSVMDFLQQEKYYIVAVVAAVGAVKITSYIKKQKKRKEWNSVGKDVVVVHTFERTKVVPNLSPFALKLETYLRMADIKYELDFTEPMGPKGKSPWITLNGESIADSQLIVEALGKKFNKNFSSHLTSEQLGIAQAMRIMTEEHLFWCYEIWMCITDKFASLIKIFPMSFSFQLLFPLFRGYYERKIKKTVYIVGIGRHTDQEVYSMACKDLDSLSAWLGCKEYFTGDKPTEVDCAIFGFLAQLVWVIPHSPIGQKIKDDCKNLEDFCNRMKTTFWPDWNEQLHIDRHLEEYFHYRTMLQMMKEVLPDSFHNTITEFIQEKKYYILATVAAVGVVKIGTFIQQQSRRRKWNAVGKDVVVVHTFPRAKCIPNLSPFALKLETYLRMADIKYELDTMEPMGPKGKSPWITVNGESIADSQLIIEALGRKFNKNFSSHLTLEQIGIAQAMRVMTEEHLFWCYEVWMCLTDQFRSFTRAIPMPITSQLLFPFFKTYFTRRIKKTLHAVGIGRHSEQEIFSMACKDLNSLSAWLGNKKYFTGDMPTEVDCAIFGVLAQLVFFIPHSPVGQKIEDDCKNLEVFCNRMVEKFWPDWDQQLHHDEKPVLQTLRDLFPEPVLHKAEKMLQGNIMYYVGAFGIAVGTIIAWVCTTNKIRRQKWNAVGRDVVVLHTVKRARSTPAVSPFALKLETYLRMADIPYEVDMTKPWGPKGKCPWITVNGEDIADSQLTIEALTKKFNKYMDSHLTLEEKSIARAMRVMMEEHFFCCLQVWMFLDDGFVSFRRAFNFPFGPSLLFSILLPFFKYKINRAMHAVGMRRHTSEEVEEMGRKDIMALSLWLGDKNYFMGAQPSEVDCAIFGFLAQLLWHFPHSPYGKFLHTECINLIAYCNRMRDKFWPDWKQNLDPPQTDTSFKLK</sequence>
<name>A0AAN8ZSX5_HALRR</name>
<dbReference type="EMBL" id="JAXCGZ010018895">
    <property type="protein sequence ID" value="KAK7067236.1"/>
    <property type="molecule type" value="Genomic_DNA"/>
</dbReference>
<keyword evidence="6" id="KW-1185">Reference proteome</keyword>
<dbReference type="Proteomes" id="UP001381693">
    <property type="component" value="Unassembled WGS sequence"/>
</dbReference>
<dbReference type="InterPro" id="IPR036282">
    <property type="entry name" value="Glutathione-S-Trfase_C_sf"/>
</dbReference>
<dbReference type="InterPro" id="IPR050931">
    <property type="entry name" value="Mito_Protein_Transport_Metaxin"/>
</dbReference>
<keyword evidence="2" id="KW-0472">Membrane</keyword>
<dbReference type="AlphaFoldDB" id="A0AAN8ZSX5"/>
<dbReference type="GO" id="GO:0005737">
    <property type="term" value="C:cytoplasm"/>
    <property type="evidence" value="ECO:0007669"/>
    <property type="project" value="TreeGrafter"/>
</dbReference>
<keyword evidence="2" id="KW-1133">Transmembrane helix</keyword>
<dbReference type="InterPro" id="IPR036249">
    <property type="entry name" value="Thioredoxin-like_sf"/>
</dbReference>
<dbReference type="PANTHER" id="PTHR12289">
    <property type="entry name" value="METAXIN RELATED"/>
    <property type="match status" value="1"/>
</dbReference>
<feature type="domain" description="Thioredoxin-like fold" evidence="4">
    <location>
        <begin position="403"/>
        <end position="491"/>
    </location>
</feature>
<dbReference type="SFLD" id="SFLDG01200">
    <property type="entry name" value="SUF1.1"/>
    <property type="match status" value="3"/>
</dbReference>
<dbReference type="SFLD" id="SFLDG01180">
    <property type="entry name" value="SUF1"/>
    <property type="match status" value="3"/>
</dbReference>
<dbReference type="CDD" id="cd03193">
    <property type="entry name" value="GST_C_Metaxin"/>
    <property type="match status" value="3"/>
</dbReference>
<feature type="transmembrane region" description="Helical" evidence="2">
    <location>
        <begin position="653"/>
        <end position="672"/>
    </location>
</feature>
<comment type="caution">
    <text evidence="5">The sequence shown here is derived from an EMBL/GenBank/DDBJ whole genome shotgun (WGS) entry which is preliminary data.</text>
</comment>
<protein>
    <submittedName>
        <fullName evidence="5">Uncharacterized protein</fullName>
    </submittedName>
</protein>
<feature type="domain" description="Thioredoxin-like fold" evidence="4">
    <location>
        <begin position="93"/>
        <end position="181"/>
    </location>
</feature>
<evidence type="ECO:0000313" key="6">
    <source>
        <dbReference type="Proteomes" id="UP001381693"/>
    </source>
</evidence>
<dbReference type="SUPFAM" id="SSF52833">
    <property type="entry name" value="Thioredoxin-like"/>
    <property type="match status" value="3"/>
</dbReference>
<accession>A0AAN8ZSX5</accession>
<evidence type="ECO:0000313" key="5">
    <source>
        <dbReference type="EMBL" id="KAK7067236.1"/>
    </source>
</evidence>
<feature type="domain" description="Metaxin glutathione S-transferase" evidence="3">
    <location>
        <begin position="851"/>
        <end position="913"/>
    </location>
</feature>
<dbReference type="PANTHER" id="PTHR12289:SF41">
    <property type="entry name" value="FAILED AXON CONNECTIONS-RELATED"/>
    <property type="match status" value="1"/>
</dbReference>
<dbReference type="InterPro" id="IPR012336">
    <property type="entry name" value="Thioredoxin-like_fold"/>
</dbReference>
<dbReference type="InterPro" id="IPR026928">
    <property type="entry name" value="FAX/IsoI-like"/>
</dbReference>
<feature type="domain" description="Thioredoxin-like fold" evidence="4">
    <location>
        <begin position="706"/>
        <end position="799"/>
    </location>
</feature>
<dbReference type="Pfam" id="PF17172">
    <property type="entry name" value="GST_N_4"/>
    <property type="match status" value="3"/>
</dbReference>
<feature type="domain" description="Metaxin glutathione S-transferase" evidence="3">
    <location>
        <begin position="548"/>
        <end position="610"/>
    </location>
</feature>
<reference evidence="5 6" key="1">
    <citation type="submission" date="2023-11" db="EMBL/GenBank/DDBJ databases">
        <title>Halocaridina rubra genome assembly.</title>
        <authorList>
            <person name="Smith C."/>
        </authorList>
    </citation>
    <scope>NUCLEOTIDE SEQUENCE [LARGE SCALE GENOMIC DNA]</scope>
    <source>
        <strain evidence="5">EP-1</strain>
        <tissue evidence="5">Whole</tissue>
    </source>
</reference>
<evidence type="ECO:0000259" key="4">
    <source>
        <dbReference type="Pfam" id="PF17172"/>
    </source>
</evidence>
<evidence type="ECO:0000256" key="2">
    <source>
        <dbReference type="SAM" id="Phobius"/>
    </source>
</evidence>
<dbReference type="InterPro" id="IPR040079">
    <property type="entry name" value="Glutathione_S-Trfase"/>
</dbReference>
<dbReference type="SFLD" id="SFLDS00019">
    <property type="entry name" value="Glutathione_Transferase_(cytos"/>
    <property type="match status" value="3"/>
</dbReference>
<dbReference type="InterPro" id="IPR033468">
    <property type="entry name" value="Metaxin_GST"/>
</dbReference>
<dbReference type="Gene3D" id="1.20.1050.10">
    <property type="match status" value="3"/>
</dbReference>
<gene>
    <name evidence="5" type="ORF">SK128_002944</name>
</gene>
<evidence type="ECO:0000259" key="3">
    <source>
        <dbReference type="Pfam" id="PF17171"/>
    </source>
</evidence>
<evidence type="ECO:0000256" key="1">
    <source>
        <dbReference type="ARBA" id="ARBA00006475"/>
    </source>
</evidence>
<proteinExistence type="inferred from homology"/>